<sequence length="128" mass="14335">MKEGATEERRNRDEPGVVDGHRFLTSGEGTGLLGNGSVGGDGSHGGDYIWVLDGCVVWSTLITSHTGMEAWFIQNRRRKVRPVVVEDAEVVDMAVETLVSSAEERFKTRREVERTIMPTRARHVRLNR</sequence>
<evidence type="ECO:0000313" key="2">
    <source>
        <dbReference type="EMBL" id="KAD2804394.1"/>
    </source>
</evidence>
<evidence type="ECO:0000256" key="1">
    <source>
        <dbReference type="SAM" id="MobiDB-lite"/>
    </source>
</evidence>
<proteinExistence type="predicted"/>
<evidence type="ECO:0000313" key="3">
    <source>
        <dbReference type="Proteomes" id="UP000326396"/>
    </source>
</evidence>
<dbReference type="AlphaFoldDB" id="A0A5N6LS43"/>
<dbReference type="Proteomes" id="UP000326396">
    <property type="component" value="Linkage Group LG8"/>
</dbReference>
<reference evidence="2 3" key="1">
    <citation type="submission" date="2019-05" db="EMBL/GenBank/DDBJ databases">
        <title>Mikania micrantha, genome provides insights into the molecular mechanism of rapid growth.</title>
        <authorList>
            <person name="Liu B."/>
        </authorList>
    </citation>
    <scope>NUCLEOTIDE SEQUENCE [LARGE SCALE GENOMIC DNA]</scope>
    <source>
        <strain evidence="2">NLD-2019</strain>
        <tissue evidence="2">Leaf</tissue>
    </source>
</reference>
<organism evidence="2 3">
    <name type="scientific">Mikania micrantha</name>
    <name type="common">bitter vine</name>
    <dbReference type="NCBI Taxonomy" id="192012"/>
    <lineage>
        <taxon>Eukaryota</taxon>
        <taxon>Viridiplantae</taxon>
        <taxon>Streptophyta</taxon>
        <taxon>Embryophyta</taxon>
        <taxon>Tracheophyta</taxon>
        <taxon>Spermatophyta</taxon>
        <taxon>Magnoliopsida</taxon>
        <taxon>eudicotyledons</taxon>
        <taxon>Gunneridae</taxon>
        <taxon>Pentapetalae</taxon>
        <taxon>asterids</taxon>
        <taxon>campanulids</taxon>
        <taxon>Asterales</taxon>
        <taxon>Asteraceae</taxon>
        <taxon>Asteroideae</taxon>
        <taxon>Heliantheae alliance</taxon>
        <taxon>Eupatorieae</taxon>
        <taxon>Mikania</taxon>
    </lineage>
</organism>
<feature type="compositionally biased region" description="Gly residues" evidence="1">
    <location>
        <begin position="28"/>
        <end position="38"/>
    </location>
</feature>
<dbReference type="EMBL" id="SZYD01000018">
    <property type="protein sequence ID" value="KAD2804394.1"/>
    <property type="molecule type" value="Genomic_DNA"/>
</dbReference>
<comment type="caution">
    <text evidence="2">The sequence shown here is derived from an EMBL/GenBank/DDBJ whole genome shotgun (WGS) entry which is preliminary data.</text>
</comment>
<keyword evidence="3" id="KW-1185">Reference proteome</keyword>
<feature type="region of interest" description="Disordered" evidence="1">
    <location>
        <begin position="1"/>
        <end position="38"/>
    </location>
</feature>
<gene>
    <name evidence="2" type="ORF">E3N88_37771</name>
</gene>
<name>A0A5N6LS43_9ASTR</name>
<protein>
    <submittedName>
        <fullName evidence="2">Uncharacterized protein</fullName>
    </submittedName>
</protein>
<accession>A0A5N6LS43</accession>
<feature type="compositionally biased region" description="Basic and acidic residues" evidence="1">
    <location>
        <begin position="1"/>
        <end position="22"/>
    </location>
</feature>